<evidence type="ECO:0000256" key="1">
    <source>
        <dbReference type="SAM" id="MobiDB-lite"/>
    </source>
</evidence>
<dbReference type="Gene3D" id="1.10.510.10">
    <property type="entry name" value="Transferase(Phosphotransferase) domain 1"/>
    <property type="match status" value="1"/>
</dbReference>
<feature type="region of interest" description="Disordered" evidence="1">
    <location>
        <begin position="1"/>
        <end position="37"/>
    </location>
</feature>
<dbReference type="AlphaFoldDB" id="A0A9P6LUF1"/>
<evidence type="ECO:0000313" key="2">
    <source>
        <dbReference type="EMBL" id="KAF9943746.1"/>
    </source>
</evidence>
<reference evidence="2" key="1">
    <citation type="journal article" date="2020" name="Fungal Divers.">
        <title>Resolving the Mortierellaceae phylogeny through synthesis of multi-gene phylogenetics and phylogenomics.</title>
        <authorList>
            <person name="Vandepol N."/>
            <person name="Liber J."/>
            <person name="Desiro A."/>
            <person name="Na H."/>
            <person name="Kennedy M."/>
            <person name="Barry K."/>
            <person name="Grigoriev I.V."/>
            <person name="Miller A.N."/>
            <person name="O'Donnell K."/>
            <person name="Stajich J.E."/>
            <person name="Bonito G."/>
        </authorList>
    </citation>
    <scope>NUCLEOTIDE SEQUENCE</scope>
    <source>
        <strain evidence="2">MES-2147</strain>
    </source>
</reference>
<dbReference type="OrthoDB" id="2449239at2759"/>
<evidence type="ECO:0000313" key="3">
    <source>
        <dbReference type="Proteomes" id="UP000749646"/>
    </source>
</evidence>
<sequence>MGEPVGPVGGGGGDQATPPPGVITSPQPPPNHLSSEAYPYLDQGKLQEQLDRIGGNPLPAAYTAPELLEAWRAGDTTFPAEPGMDAWSLGCVYYEILTGQALFPTEADAWALVGGWESKGRWISQTFKVPYPPSSSTQSSSTTATLITGSGEPGDKTEL</sequence>
<dbReference type="EMBL" id="JAAAHW010008884">
    <property type="protein sequence ID" value="KAF9943746.1"/>
    <property type="molecule type" value="Genomic_DNA"/>
</dbReference>
<comment type="caution">
    <text evidence="2">The sequence shown here is derived from an EMBL/GenBank/DDBJ whole genome shotgun (WGS) entry which is preliminary data.</text>
</comment>
<feature type="non-terminal residue" evidence="2">
    <location>
        <position position="159"/>
    </location>
</feature>
<proteinExistence type="predicted"/>
<feature type="compositionally biased region" description="Pro residues" evidence="1">
    <location>
        <begin position="17"/>
        <end position="31"/>
    </location>
</feature>
<evidence type="ECO:0008006" key="4">
    <source>
        <dbReference type="Google" id="ProtNLM"/>
    </source>
</evidence>
<feature type="compositionally biased region" description="Low complexity" evidence="1">
    <location>
        <begin position="134"/>
        <end position="145"/>
    </location>
</feature>
<name>A0A9P6LUF1_9FUNG</name>
<dbReference type="Proteomes" id="UP000749646">
    <property type="component" value="Unassembled WGS sequence"/>
</dbReference>
<gene>
    <name evidence="2" type="ORF">BGZ65_000365</name>
</gene>
<accession>A0A9P6LUF1</accession>
<dbReference type="InterPro" id="IPR011009">
    <property type="entry name" value="Kinase-like_dom_sf"/>
</dbReference>
<keyword evidence="3" id="KW-1185">Reference proteome</keyword>
<dbReference type="SUPFAM" id="SSF56112">
    <property type="entry name" value="Protein kinase-like (PK-like)"/>
    <property type="match status" value="1"/>
</dbReference>
<feature type="region of interest" description="Disordered" evidence="1">
    <location>
        <begin position="132"/>
        <end position="159"/>
    </location>
</feature>
<organism evidence="2 3">
    <name type="scientific">Modicella reniformis</name>
    <dbReference type="NCBI Taxonomy" id="1440133"/>
    <lineage>
        <taxon>Eukaryota</taxon>
        <taxon>Fungi</taxon>
        <taxon>Fungi incertae sedis</taxon>
        <taxon>Mucoromycota</taxon>
        <taxon>Mortierellomycotina</taxon>
        <taxon>Mortierellomycetes</taxon>
        <taxon>Mortierellales</taxon>
        <taxon>Mortierellaceae</taxon>
        <taxon>Modicella</taxon>
    </lineage>
</organism>
<protein>
    <recommendedName>
        <fullName evidence="4">Protein kinase domain-containing protein</fullName>
    </recommendedName>
</protein>